<dbReference type="KEGG" id="azz:DEW08_14945"/>
<gene>
    <name evidence="1" type="ORF">DEW08_14945</name>
</gene>
<evidence type="ECO:0000313" key="2">
    <source>
        <dbReference type="Proteomes" id="UP000245629"/>
    </source>
</evidence>
<dbReference type="RefSeq" id="WP_109328378.1">
    <property type="nucleotide sequence ID" value="NZ_CP029353.1"/>
</dbReference>
<dbReference type="AlphaFoldDB" id="A0A2S2CS43"/>
<dbReference type="EMBL" id="CP029353">
    <property type="protein sequence ID" value="AWK87343.1"/>
    <property type="molecule type" value="Genomic_DNA"/>
</dbReference>
<organism evidence="1 2">
    <name type="scientific">Azospirillum thermophilum</name>
    <dbReference type="NCBI Taxonomy" id="2202148"/>
    <lineage>
        <taxon>Bacteria</taxon>
        <taxon>Pseudomonadati</taxon>
        <taxon>Pseudomonadota</taxon>
        <taxon>Alphaproteobacteria</taxon>
        <taxon>Rhodospirillales</taxon>
        <taxon>Azospirillaceae</taxon>
        <taxon>Azospirillum</taxon>
    </lineage>
</organism>
<protein>
    <recommendedName>
        <fullName evidence="3">Nif11 domain-containing protein</fullName>
    </recommendedName>
</protein>
<reference evidence="2" key="1">
    <citation type="submission" date="2018-05" db="EMBL/GenBank/DDBJ databases">
        <title>Azospirillum thermophila sp. nov., a novel isolated from hot spring.</title>
        <authorList>
            <person name="Zhao Z."/>
        </authorList>
    </citation>
    <scope>NUCLEOTIDE SEQUENCE [LARGE SCALE GENOMIC DNA]</scope>
    <source>
        <strain evidence="2">CFH 70021</strain>
    </source>
</reference>
<evidence type="ECO:0008006" key="3">
    <source>
        <dbReference type="Google" id="ProtNLM"/>
    </source>
</evidence>
<accession>A0A2S2CS43</accession>
<sequence>MTMPSPIEDLARLLSEKPGLVTALQAAAGAGEATEALIRIAGENGIAVDRDQLAAHCARMAATSGDALSDDELDRISGGLNRTEFIIMSIFTGGLGCMIHTAVAASGGNQCVPTDGGRLRPIESPRR</sequence>
<keyword evidence="2" id="KW-1185">Reference proteome</keyword>
<evidence type="ECO:0000313" key="1">
    <source>
        <dbReference type="EMBL" id="AWK87343.1"/>
    </source>
</evidence>
<dbReference type="Proteomes" id="UP000245629">
    <property type="component" value="Chromosome 2"/>
</dbReference>
<name>A0A2S2CS43_9PROT</name>
<proteinExistence type="predicted"/>